<feature type="compositionally biased region" description="Low complexity" evidence="1">
    <location>
        <begin position="337"/>
        <end position="384"/>
    </location>
</feature>
<protein>
    <submittedName>
        <fullName evidence="5">Uncharacterized protein</fullName>
    </submittedName>
</protein>
<dbReference type="InterPro" id="IPR003609">
    <property type="entry name" value="Pan_app"/>
</dbReference>
<feature type="transmembrane region" description="Helical" evidence="2">
    <location>
        <begin position="878"/>
        <end position="901"/>
    </location>
</feature>
<feature type="domain" description="Apple" evidence="3">
    <location>
        <begin position="33"/>
        <end position="121"/>
    </location>
</feature>
<feature type="compositionally biased region" description="Low complexity" evidence="1">
    <location>
        <begin position="476"/>
        <end position="526"/>
    </location>
</feature>
<dbReference type="EMBL" id="HACA01002251">
    <property type="protein sequence ID" value="CDW19612.1"/>
    <property type="molecule type" value="Transcribed_RNA"/>
</dbReference>
<dbReference type="SMART" id="SM00473">
    <property type="entry name" value="PAN_AP"/>
    <property type="match status" value="2"/>
</dbReference>
<dbReference type="CDD" id="cd01099">
    <property type="entry name" value="PAN_AP_HGF"/>
    <property type="match status" value="1"/>
</dbReference>
<name>A0A0K2T1Y7_LEPSM</name>
<dbReference type="Gene3D" id="3.50.4.10">
    <property type="entry name" value="Hepatocyte Growth Factor"/>
    <property type="match status" value="3"/>
</dbReference>
<dbReference type="InterPro" id="IPR056953">
    <property type="entry name" value="CUT_N"/>
</dbReference>
<feature type="domain" description="ZP" evidence="4">
    <location>
        <begin position="548"/>
        <end position="780"/>
    </location>
</feature>
<evidence type="ECO:0000256" key="2">
    <source>
        <dbReference type="SAM" id="Phobius"/>
    </source>
</evidence>
<evidence type="ECO:0000256" key="1">
    <source>
        <dbReference type="SAM" id="MobiDB-lite"/>
    </source>
</evidence>
<proteinExistence type="predicted"/>
<dbReference type="OrthoDB" id="5775605at2759"/>
<dbReference type="PANTHER" id="PTHR47327:SF1">
    <property type="entry name" value="RE15579P"/>
    <property type="match status" value="1"/>
</dbReference>
<evidence type="ECO:0000259" key="4">
    <source>
        <dbReference type="PROSITE" id="PS51034"/>
    </source>
</evidence>
<organism evidence="5">
    <name type="scientific">Lepeophtheirus salmonis</name>
    <name type="common">Salmon louse</name>
    <name type="synonym">Caligus salmonis</name>
    <dbReference type="NCBI Taxonomy" id="72036"/>
    <lineage>
        <taxon>Eukaryota</taxon>
        <taxon>Metazoa</taxon>
        <taxon>Ecdysozoa</taxon>
        <taxon>Arthropoda</taxon>
        <taxon>Crustacea</taxon>
        <taxon>Multicrustacea</taxon>
        <taxon>Hexanauplia</taxon>
        <taxon>Copepoda</taxon>
        <taxon>Siphonostomatoida</taxon>
        <taxon>Caligidae</taxon>
        <taxon>Lepeophtheirus</taxon>
    </lineage>
</organism>
<dbReference type="SMART" id="SM00241">
    <property type="entry name" value="ZP"/>
    <property type="match status" value="1"/>
</dbReference>
<feature type="compositionally biased region" description="Low complexity" evidence="1">
    <location>
        <begin position="403"/>
        <end position="432"/>
    </location>
</feature>
<keyword evidence="2" id="KW-1133">Transmembrane helix</keyword>
<dbReference type="Pfam" id="PF25057">
    <property type="entry name" value="CUT_N"/>
    <property type="match status" value="1"/>
</dbReference>
<dbReference type="AlphaFoldDB" id="A0A0K2T1Y7"/>
<feature type="region of interest" description="Disordered" evidence="1">
    <location>
        <begin position="457"/>
        <end position="526"/>
    </location>
</feature>
<reference evidence="5" key="1">
    <citation type="submission" date="2014-05" db="EMBL/GenBank/DDBJ databases">
        <authorList>
            <person name="Chronopoulou M."/>
        </authorList>
    </citation>
    <scope>NUCLEOTIDE SEQUENCE</scope>
    <source>
        <tissue evidence="5">Whole organism</tissue>
    </source>
</reference>
<keyword evidence="2" id="KW-0812">Transmembrane</keyword>
<dbReference type="InterPro" id="IPR052774">
    <property type="entry name" value="Celegans_DevNeuronal_Protein"/>
</dbReference>
<dbReference type="PANTHER" id="PTHR47327">
    <property type="entry name" value="FI18240P1-RELATED"/>
    <property type="match status" value="1"/>
</dbReference>
<sequence>MMMMLLGSNRRKASTSHLSLIVIVLGLTFVDNVIGRTAFEKLTDLSYAGETYYTIRNLSLYECQGWCREEPECQAASFSFQVLKNPLRQDTVCLLQNGTQANNPTANPSSKLNSYYMVKMSIRSDKVCKRPWNFERVPNKMISGHDKALIFTSTKEACLAACLNERNFICRSAEYNYVTLQCRLSDHDRRTVRKDYAPVDFVDAQGVDYFENLCLSASDACLNSVRNYQIPKIGIPDQKISLHVGVQFYVDKELMANSIQACDRACNIEAEFLCRSYLYLGAPSGNDYNCKLFHLDHWTLPDYEASFTKSNINPANIPNGGRIGSFYENRCGRDTNSGSSSSSSDTLSSGGLPSNSGLSSSSSSSNNNNNNNNEVTSSFTTSNNNVNNGGSAFSGGSSGLFTGKPDGLGSSNNNIGGSSSFGPPSTSNNGGNVFSGGNGGGGNVFIGGSNSDDKFGGSSINGGSFNGNGVNKYPPSSNNNGNGNSNNNGFSNGNTNLNSNNLSGGASNGFSTSSGGNNGNYNPPSNINEIDKDVNCDFLGTCYDVTVHCKDTRIVVNVGTNRPFSGRIYALGRSETCNVDVINSNAFRLDLTMSGQDCNTQSVNGVYTNTVVVQRHSVVMTKTDKIYKVRCTYDTSSKNITFGMMPIRDPDMISITSAPEAPAPRISILDKKGKEVETVRIGDKLRFKIEIPDKTPYGIFARSCVAMAKDSRSTFPIIDENGCPFEPTIFPRFTPDSNALISEYEAFRFTESYGVIFQCNVKYCLGPCEPASCVFGREGFESWGRKRRRRAIGNEDINDEEPQMRLSHEIIVLDYGDEQTDTKEFDKVKNSQETPMTTISNDTVFHANPVDWNRHQSSPSEDVFLSSNFEDCPTRSSVLALIVTCTLLVVLYICTICFYCVKRSLKKSLKSPTCHRDYMR</sequence>
<dbReference type="PROSITE" id="PS51034">
    <property type="entry name" value="ZP_2"/>
    <property type="match status" value="1"/>
</dbReference>
<dbReference type="InterPro" id="IPR001507">
    <property type="entry name" value="ZP_dom"/>
</dbReference>
<accession>A0A0K2T1Y7</accession>
<feature type="domain" description="Apple" evidence="3">
    <location>
        <begin position="128"/>
        <end position="214"/>
    </location>
</feature>
<evidence type="ECO:0000259" key="3">
    <source>
        <dbReference type="PROSITE" id="PS50948"/>
    </source>
</evidence>
<dbReference type="PROSITE" id="PS50948">
    <property type="entry name" value="PAN"/>
    <property type="match status" value="2"/>
</dbReference>
<dbReference type="Pfam" id="PF00024">
    <property type="entry name" value="PAN_1"/>
    <property type="match status" value="1"/>
</dbReference>
<dbReference type="GO" id="GO:0009653">
    <property type="term" value="P:anatomical structure morphogenesis"/>
    <property type="evidence" value="ECO:0007669"/>
    <property type="project" value="TreeGrafter"/>
</dbReference>
<evidence type="ECO:0000313" key="5">
    <source>
        <dbReference type="EMBL" id="CDW19612.1"/>
    </source>
</evidence>
<dbReference type="Pfam" id="PF14295">
    <property type="entry name" value="PAN_4"/>
    <property type="match status" value="2"/>
</dbReference>
<dbReference type="SUPFAM" id="SSF57414">
    <property type="entry name" value="Hairpin loop containing domain-like"/>
    <property type="match status" value="1"/>
</dbReference>
<feature type="compositionally biased region" description="Low complexity" evidence="1">
    <location>
        <begin position="457"/>
        <end position="469"/>
    </location>
</feature>
<feature type="region of interest" description="Disordered" evidence="1">
    <location>
        <begin position="403"/>
        <end position="435"/>
    </location>
</feature>
<keyword evidence="2" id="KW-0472">Membrane</keyword>
<feature type="region of interest" description="Disordered" evidence="1">
    <location>
        <begin position="333"/>
        <end position="384"/>
    </location>
</feature>